<dbReference type="InterPro" id="IPR051425">
    <property type="entry name" value="Formin_Homology"/>
</dbReference>
<protein>
    <recommendedName>
        <fullName evidence="3">Schizont-infected cell agglutination C-terminal domain-containing protein</fullName>
    </recommendedName>
</protein>
<dbReference type="OrthoDB" id="376328at2759"/>
<sequence length="1090" mass="116176">MSAANLAQLLAQWVREAGISKQDEYEEAVWNKTKEVMAEFVNYMDDDNIIPYASNCDNAGWNLPGRPGDGDIYFGQTVGDKIVCVLMVGALFFMNGWTSTEMTRLKEDKISERIREHLRCIIVHMFSAVLDAYVCPSGRGTSYAWRQMEGMHSGPGSWGGGSIERGKCGRELVAHGKMRTLDLNAEVKKWLGGNSKLQKRLKNVKGTAACRTQWQQKWKIEEFLNNENMQNQENLEITREVHDLREGMKDILKELAREVEQGEEERLRAKKRKLGETGEVWAEGNKLERRRQHKHTHDNYRQCRTKDGQNGQASTKARTPSSKEAPAKDSKSKAASDGNGDKTKKTEEPPPKKPEDPPAKVPEAPKEVVPEKKVPKAPVSGGDSVSRADPTAGGQDGVATVSGQQPQAPAPPVLPASPPAPQPPPAAPTTEAGVGRAGAAAGADGNSTEPTVKVSDAKSPGKAPCPDSNGTSTGVSISCETTSDAALGETPEVKKLLEEEDKNKAGADRRKSNSVPEPPAAAEAAPAESTPAPATPVPAGTPAVSTEVTAITTASTENPPPTGVHTTVTGTGAGTGATVTTASTGADDPPPLNPPKPTANPNPNQSGSSGSGAGGRGTGTAQGAGSGGAGAEPSAGSAHAGSGSTGHQTPGSSGPGATGTVKPNSSGTGSTGHGTATTGGDGGGWALNLKLPKPNGNFGGSYGTGPTPDPHGTSSSTPKEGGTLAPDLTADVFTATTPVLFFLSAVAVALLGYSLWKLRIHYFAYLGTKRRRKYRTVRDVPSPPLDEQILDHLQRGERPPPPDYGYTVVRDRPPALTSARARPPRVHKRTIIELHLEMLNECEVAAWENVKDDYLHILVEAFMGDRNGHSGSPASSSNHDSPGTNVASTLHPSTDIDGIDPCSPHDCDSCSCMETIQLATDRSAPNAADPDPCSCMETIQFATDTSPPTEDDPDPWRCMETIPLATDPCPPNEDNPDPWSCMDNIQLQLDPCSPNDQDPWSCMQSIQLDAEQSRAHSDPGDATLDCIHWINWIDHHKHLLHECMTQPWFMQLKAHWKQYYQQHATNEVSGNSEHCEHGHIPSADMTKLRL</sequence>
<name>A0A0D9QF29_PLAFR</name>
<feature type="compositionally biased region" description="Polar residues" evidence="2">
    <location>
        <begin position="869"/>
        <end position="889"/>
    </location>
</feature>
<feature type="compositionally biased region" description="Polar residues" evidence="2">
    <location>
        <begin position="546"/>
        <end position="557"/>
    </location>
</feature>
<feature type="compositionally biased region" description="Low complexity" evidence="2">
    <location>
        <begin position="631"/>
        <end position="652"/>
    </location>
</feature>
<feature type="compositionally biased region" description="Low complexity" evidence="2">
    <location>
        <begin position="563"/>
        <end position="586"/>
    </location>
</feature>
<dbReference type="EMBL" id="KQ001726">
    <property type="protein sequence ID" value="KJP85437.1"/>
    <property type="molecule type" value="Genomic_DNA"/>
</dbReference>
<keyword evidence="1" id="KW-0175">Coiled coil</keyword>
<evidence type="ECO:0000313" key="4">
    <source>
        <dbReference type="EMBL" id="KJP85437.1"/>
    </source>
</evidence>
<dbReference type="InterPro" id="IPR024288">
    <property type="entry name" value="SICA_C"/>
</dbReference>
<dbReference type="GeneID" id="24270254"/>
<dbReference type="VEuPathDB" id="PlasmoDB:AK88_04940"/>
<dbReference type="OMA" id="HETPMEG"/>
<feature type="region of interest" description="Disordered" evidence="2">
    <location>
        <begin position="1070"/>
        <end position="1090"/>
    </location>
</feature>
<dbReference type="RefSeq" id="XP_012337967.1">
    <property type="nucleotide sequence ID" value="XM_012482544.1"/>
</dbReference>
<feature type="compositionally biased region" description="Low complexity" evidence="2">
    <location>
        <begin position="520"/>
        <end position="545"/>
    </location>
</feature>
<feature type="compositionally biased region" description="Gly residues" evidence="2">
    <location>
        <begin position="669"/>
        <end position="685"/>
    </location>
</feature>
<accession>A0A0D9QF29</accession>
<feature type="compositionally biased region" description="Gly residues" evidence="2">
    <location>
        <begin position="609"/>
        <end position="630"/>
    </location>
</feature>
<feature type="compositionally biased region" description="Pro residues" evidence="2">
    <location>
        <begin position="588"/>
        <end position="600"/>
    </location>
</feature>
<feature type="compositionally biased region" description="Polar residues" evidence="2">
    <location>
        <begin position="308"/>
        <end position="319"/>
    </location>
</feature>
<keyword evidence="5" id="KW-1185">Reference proteome</keyword>
<feature type="compositionally biased region" description="Basic and acidic residues" evidence="2">
    <location>
        <begin position="325"/>
        <end position="374"/>
    </location>
</feature>
<dbReference type="Proteomes" id="UP000054561">
    <property type="component" value="Unassembled WGS sequence"/>
</dbReference>
<evidence type="ECO:0000313" key="5">
    <source>
        <dbReference type="Proteomes" id="UP000054561"/>
    </source>
</evidence>
<feature type="compositionally biased region" description="Polar residues" evidence="2">
    <location>
        <begin position="468"/>
        <end position="484"/>
    </location>
</feature>
<feature type="region of interest" description="Disordered" evidence="2">
    <location>
        <begin position="283"/>
        <end position="723"/>
    </location>
</feature>
<evidence type="ECO:0000259" key="3">
    <source>
        <dbReference type="Pfam" id="PF12879"/>
    </source>
</evidence>
<reference evidence="4 5" key="1">
    <citation type="submission" date="2014-03" db="EMBL/GenBank/DDBJ databases">
        <title>The Genome Sequence of Plasmodium fragile nilgiri.</title>
        <authorList>
            <consortium name="The Broad Institute Genomics Platform"/>
            <consortium name="The Broad Institute Genome Sequencing Center for Infectious Disease"/>
            <person name="Neafsey D."/>
            <person name="Duraisingh M."/>
            <person name="Young S.K."/>
            <person name="Zeng Q."/>
            <person name="Gargeya S."/>
            <person name="Abouelleil A."/>
            <person name="Alvarado L."/>
            <person name="Chapman S.B."/>
            <person name="Gainer-Dewar J."/>
            <person name="Goldberg J."/>
            <person name="Griggs A."/>
            <person name="Gujja S."/>
            <person name="Hansen M."/>
            <person name="Howarth C."/>
            <person name="Imamovic A."/>
            <person name="Larimer J."/>
            <person name="Pearson M."/>
            <person name="Poon T.W."/>
            <person name="Priest M."/>
            <person name="Roberts A."/>
            <person name="Saif S."/>
            <person name="Shea T."/>
            <person name="Sykes S."/>
            <person name="Wortman J."/>
            <person name="Nusbaum C."/>
            <person name="Birren B."/>
        </authorList>
    </citation>
    <scope>NUCLEOTIDE SEQUENCE [LARGE SCALE GENOMIC DNA]</scope>
    <source>
        <strain evidence="5">nilgiri</strain>
    </source>
</reference>
<feature type="compositionally biased region" description="Low complexity" evidence="2">
    <location>
        <begin position="432"/>
        <end position="445"/>
    </location>
</feature>
<dbReference type="Pfam" id="PF12879">
    <property type="entry name" value="SICA_C"/>
    <property type="match status" value="1"/>
</dbReference>
<evidence type="ECO:0000256" key="1">
    <source>
        <dbReference type="SAM" id="Coils"/>
    </source>
</evidence>
<feature type="compositionally biased region" description="Basic and acidic residues" evidence="2">
    <location>
        <begin position="491"/>
        <end position="511"/>
    </location>
</feature>
<organism evidence="4 5">
    <name type="scientific">Plasmodium fragile</name>
    <dbReference type="NCBI Taxonomy" id="5857"/>
    <lineage>
        <taxon>Eukaryota</taxon>
        <taxon>Sar</taxon>
        <taxon>Alveolata</taxon>
        <taxon>Apicomplexa</taxon>
        <taxon>Aconoidasida</taxon>
        <taxon>Haemosporida</taxon>
        <taxon>Plasmodiidae</taxon>
        <taxon>Plasmodium</taxon>
        <taxon>Plasmodium (Plasmodium)</taxon>
    </lineage>
</organism>
<dbReference type="AlphaFoldDB" id="A0A0D9QF29"/>
<feature type="compositionally biased region" description="Basic and acidic residues" evidence="2">
    <location>
        <begin position="297"/>
        <end position="307"/>
    </location>
</feature>
<feature type="coiled-coil region" evidence="1">
    <location>
        <begin position="245"/>
        <end position="272"/>
    </location>
</feature>
<gene>
    <name evidence="4" type="ORF">AK88_04940</name>
</gene>
<proteinExistence type="predicted"/>
<evidence type="ECO:0000256" key="2">
    <source>
        <dbReference type="SAM" id="MobiDB-lite"/>
    </source>
</evidence>
<feature type="domain" description="Schizont-infected cell agglutination C-terminal" evidence="3">
    <location>
        <begin position="762"/>
        <end position="865"/>
    </location>
</feature>
<feature type="region of interest" description="Disordered" evidence="2">
    <location>
        <begin position="868"/>
        <end position="889"/>
    </location>
</feature>
<dbReference type="PANTHER" id="PTHR45725">
    <property type="entry name" value="FORMIN HOMOLOGY 2 FAMILY MEMBER"/>
    <property type="match status" value="1"/>
</dbReference>
<feature type="compositionally biased region" description="Pro residues" evidence="2">
    <location>
        <begin position="408"/>
        <end position="427"/>
    </location>
</feature>